<keyword evidence="4" id="KW-0010">Activator</keyword>
<comment type="caution">
    <text evidence="7">The sequence shown here is derived from an EMBL/GenBank/DDBJ whole genome shotgun (WGS) entry which is preliminary data.</text>
</comment>
<dbReference type="Proteomes" id="UP000761264">
    <property type="component" value="Unassembled WGS sequence"/>
</dbReference>
<dbReference type="InterPro" id="IPR000847">
    <property type="entry name" value="LysR_HTH_N"/>
</dbReference>
<dbReference type="InterPro" id="IPR005119">
    <property type="entry name" value="LysR_subst-bd"/>
</dbReference>
<evidence type="ECO:0000256" key="3">
    <source>
        <dbReference type="ARBA" id="ARBA00023125"/>
    </source>
</evidence>
<dbReference type="PROSITE" id="PS50931">
    <property type="entry name" value="HTH_LYSR"/>
    <property type="match status" value="1"/>
</dbReference>
<keyword evidence="2" id="KW-0805">Transcription regulation</keyword>
<reference evidence="7" key="1">
    <citation type="submission" date="2020-03" db="EMBL/GenBank/DDBJ databases">
        <title>Genome of Pelagibius litoralis DSM 21314T.</title>
        <authorList>
            <person name="Wang G."/>
        </authorList>
    </citation>
    <scope>NUCLEOTIDE SEQUENCE</scope>
    <source>
        <strain evidence="7">DSM 21314</strain>
    </source>
</reference>
<protein>
    <submittedName>
        <fullName evidence="7">LysR family transcriptional regulator</fullName>
    </submittedName>
</protein>
<keyword evidence="5" id="KW-0804">Transcription</keyword>
<dbReference type="Gene3D" id="3.40.190.290">
    <property type="match status" value="1"/>
</dbReference>
<proteinExistence type="inferred from homology"/>
<dbReference type="SUPFAM" id="SSF46785">
    <property type="entry name" value="Winged helix' DNA-binding domain"/>
    <property type="match status" value="1"/>
</dbReference>
<evidence type="ECO:0000256" key="1">
    <source>
        <dbReference type="ARBA" id="ARBA00009437"/>
    </source>
</evidence>
<dbReference type="Gene3D" id="1.10.10.10">
    <property type="entry name" value="Winged helix-like DNA-binding domain superfamily/Winged helix DNA-binding domain"/>
    <property type="match status" value="1"/>
</dbReference>
<dbReference type="RefSeq" id="WP_167227339.1">
    <property type="nucleotide sequence ID" value="NZ_JAAQPH010000015.1"/>
</dbReference>
<gene>
    <name evidence="7" type="ORF">HBA54_18425</name>
</gene>
<dbReference type="InterPro" id="IPR036388">
    <property type="entry name" value="WH-like_DNA-bd_sf"/>
</dbReference>
<feature type="domain" description="HTH lysR-type" evidence="6">
    <location>
        <begin position="1"/>
        <end position="58"/>
    </location>
</feature>
<dbReference type="Pfam" id="PF03466">
    <property type="entry name" value="LysR_substrate"/>
    <property type="match status" value="1"/>
</dbReference>
<dbReference type="GO" id="GO:0003700">
    <property type="term" value="F:DNA-binding transcription factor activity"/>
    <property type="evidence" value="ECO:0007669"/>
    <property type="project" value="InterPro"/>
</dbReference>
<evidence type="ECO:0000256" key="5">
    <source>
        <dbReference type="ARBA" id="ARBA00023163"/>
    </source>
</evidence>
<dbReference type="AlphaFoldDB" id="A0A967KGS3"/>
<keyword evidence="3" id="KW-0238">DNA-binding</keyword>
<dbReference type="Pfam" id="PF00126">
    <property type="entry name" value="HTH_1"/>
    <property type="match status" value="1"/>
</dbReference>
<evidence type="ECO:0000256" key="4">
    <source>
        <dbReference type="ARBA" id="ARBA00023159"/>
    </source>
</evidence>
<dbReference type="PRINTS" id="PR00039">
    <property type="entry name" value="HTHLYSR"/>
</dbReference>
<evidence type="ECO:0000313" key="8">
    <source>
        <dbReference type="Proteomes" id="UP000761264"/>
    </source>
</evidence>
<dbReference type="InterPro" id="IPR036390">
    <property type="entry name" value="WH_DNA-bd_sf"/>
</dbReference>
<accession>A0A967KGS3</accession>
<keyword evidence="8" id="KW-1185">Reference proteome</keyword>
<sequence length="316" mass="34742">MDIKQLRYFVAIAEEGSLSAAAGRIGIAQPSLSQHVKNLEQQLGIDLLARSPRGVTLTQSGVILLSHARRILAAVEQASEDVRASGLEPRGEVSFGLPSSVSMVLSVPLAETVRLELPEVRLRAIEAMSGFIQGWLEEGSIDLGILYDVSALKHMQIRPLITEELFFFSAPDHWPFKSSPDRPVPLAEVAKLDLILPSRSHGLRAMIDRFARANGIDLRVSIEMDALTQIKTLVARASGYTILAPAAAQDLVARGELVAARIDEPVMRRPVYLVRSPDATVTRASQEVERLTLQVIQDLTSRNIWRGYAINEETRV</sequence>
<evidence type="ECO:0000256" key="2">
    <source>
        <dbReference type="ARBA" id="ARBA00023015"/>
    </source>
</evidence>
<dbReference type="GO" id="GO:0003677">
    <property type="term" value="F:DNA binding"/>
    <property type="evidence" value="ECO:0007669"/>
    <property type="project" value="UniProtKB-KW"/>
</dbReference>
<comment type="similarity">
    <text evidence="1">Belongs to the LysR transcriptional regulatory family.</text>
</comment>
<dbReference type="EMBL" id="JAAQPH010000015">
    <property type="protein sequence ID" value="NIA70576.1"/>
    <property type="molecule type" value="Genomic_DNA"/>
</dbReference>
<evidence type="ECO:0000313" key="7">
    <source>
        <dbReference type="EMBL" id="NIA70576.1"/>
    </source>
</evidence>
<dbReference type="SUPFAM" id="SSF53850">
    <property type="entry name" value="Periplasmic binding protein-like II"/>
    <property type="match status" value="1"/>
</dbReference>
<organism evidence="7 8">
    <name type="scientific">Pelagibius litoralis</name>
    <dbReference type="NCBI Taxonomy" id="374515"/>
    <lineage>
        <taxon>Bacteria</taxon>
        <taxon>Pseudomonadati</taxon>
        <taxon>Pseudomonadota</taxon>
        <taxon>Alphaproteobacteria</taxon>
        <taxon>Rhodospirillales</taxon>
        <taxon>Rhodovibrionaceae</taxon>
        <taxon>Pelagibius</taxon>
    </lineage>
</organism>
<dbReference type="FunFam" id="1.10.10.10:FF:000001">
    <property type="entry name" value="LysR family transcriptional regulator"/>
    <property type="match status" value="1"/>
</dbReference>
<dbReference type="PANTHER" id="PTHR30293:SF0">
    <property type="entry name" value="NITROGEN ASSIMILATION REGULATORY PROTEIN NAC"/>
    <property type="match status" value="1"/>
</dbReference>
<evidence type="ECO:0000259" key="6">
    <source>
        <dbReference type="PROSITE" id="PS50931"/>
    </source>
</evidence>
<dbReference type="PANTHER" id="PTHR30293">
    <property type="entry name" value="TRANSCRIPTIONAL REGULATORY PROTEIN NAC-RELATED"/>
    <property type="match status" value="1"/>
</dbReference>
<dbReference type="GO" id="GO:2000142">
    <property type="term" value="P:regulation of DNA-templated transcription initiation"/>
    <property type="evidence" value="ECO:0007669"/>
    <property type="project" value="TreeGrafter"/>
</dbReference>
<name>A0A967KGS3_9PROT</name>